<dbReference type="InterPro" id="IPR007627">
    <property type="entry name" value="RNA_pol_sigma70_r2"/>
</dbReference>
<gene>
    <name evidence="2" type="ORF">ACFPC0_07135</name>
</gene>
<dbReference type="RefSeq" id="WP_381737460.1">
    <property type="nucleotide sequence ID" value="NZ_JBHSDP010000008.1"/>
</dbReference>
<comment type="caution">
    <text evidence="2">The sequence shown here is derived from an EMBL/GenBank/DDBJ whole genome shotgun (WGS) entry which is preliminary data.</text>
</comment>
<dbReference type="SUPFAM" id="SSF88946">
    <property type="entry name" value="Sigma2 domain of RNA polymerase sigma factors"/>
    <property type="match status" value="1"/>
</dbReference>
<keyword evidence="3" id="KW-1185">Reference proteome</keyword>
<evidence type="ECO:0000313" key="3">
    <source>
        <dbReference type="Proteomes" id="UP001595824"/>
    </source>
</evidence>
<evidence type="ECO:0000259" key="1">
    <source>
        <dbReference type="Pfam" id="PF04542"/>
    </source>
</evidence>
<sequence length="216" mass="22426">MTETGTGPTRFTTDCATIARILREGDSEPLDAAQETALADALRNVTGDLPRMLSHRAVPDGEDPRDFVQEVLARFVAAATKGLVDPGRSPSGYLLRIASNLMVDGVRSAPDPVPLADLGPVLDSGAALPAAAGTGPDAVARLIDSLGSRAAVREGLARAYRAGDHLVLEVVAAWLDLAAETGAVPGSRAVAERVGVSKTSVANALKRFADRWVGRP</sequence>
<dbReference type="Gene3D" id="1.10.1740.10">
    <property type="match status" value="1"/>
</dbReference>
<feature type="domain" description="RNA polymerase sigma-70 region 2" evidence="1">
    <location>
        <begin position="55"/>
        <end position="108"/>
    </location>
</feature>
<dbReference type="Proteomes" id="UP001595824">
    <property type="component" value="Unassembled WGS sequence"/>
</dbReference>
<accession>A0ABV8TAF6</accession>
<dbReference type="EMBL" id="JBHSDP010000008">
    <property type="protein sequence ID" value="MFC4327605.1"/>
    <property type="molecule type" value="Genomic_DNA"/>
</dbReference>
<proteinExistence type="predicted"/>
<organism evidence="2 3">
    <name type="scientific">Streptomyces andamanensis</name>
    <dbReference type="NCBI Taxonomy" id="1565035"/>
    <lineage>
        <taxon>Bacteria</taxon>
        <taxon>Bacillati</taxon>
        <taxon>Actinomycetota</taxon>
        <taxon>Actinomycetes</taxon>
        <taxon>Kitasatosporales</taxon>
        <taxon>Streptomycetaceae</taxon>
        <taxon>Streptomyces</taxon>
    </lineage>
</organism>
<dbReference type="Pfam" id="PF04542">
    <property type="entry name" value="Sigma70_r2"/>
    <property type="match status" value="1"/>
</dbReference>
<reference evidence="3" key="1">
    <citation type="journal article" date="2019" name="Int. J. Syst. Evol. Microbiol.">
        <title>The Global Catalogue of Microorganisms (GCM) 10K type strain sequencing project: providing services to taxonomists for standard genome sequencing and annotation.</title>
        <authorList>
            <consortium name="The Broad Institute Genomics Platform"/>
            <consortium name="The Broad Institute Genome Sequencing Center for Infectious Disease"/>
            <person name="Wu L."/>
            <person name="Ma J."/>
        </authorList>
    </citation>
    <scope>NUCLEOTIDE SEQUENCE [LARGE SCALE GENOMIC DNA]</scope>
    <source>
        <strain evidence="3">PCU 347</strain>
    </source>
</reference>
<dbReference type="InterPro" id="IPR013325">
    <property type="entry name" value="RNA_pol_sigma_r2"/>
</dbReference>
<name>A0ABV8TAF6_9ACTN</name>
<protein>
    <submittedName>
        <fullName evidence="2">Sigma factor</fullName>
    </submittedName>
</protein>
<evidence type="ECO:0000313" key="2">
    <source>
        <dbReference type="EMBL" id="MFC4327605.1"/>
    </source>
</evidence>